<evidence type="ECO:0000259" key="16">
    <source>
        <dbReference type="Pfam" id="PF14413"/>
    </source>
</evidence>
<feature type="binding site" evidence="14">
    <location>
        <position position="114"/>
    </location>
    <ligand>
        <name>Mg(2+)</name>
        <dbReference type="ChEBI" id="CHEBI:18420"/>
        <label>1</label>
        <note>catalytic</note>
    </ligand>
</feature>
<organism evidence="17 18">
    <name type="scientific">Calicophoron daubneyi</name>
    <name type="common">Rumen fluke</name>
    <name type="synonym">Paramphistomum daubneyi</name>
    <dbReference type="NCBI Taxonomy" id="300641"/>
    <lineage>
        <taxon>Eukaryota</taxon>
        <taxon>Metazoa</taxon>
        <taxon>Spiralia</taxon>
        <taxon>Lophotrochozoa</taxon>
        <taxon>Platyhelminthes</taxon>
        <taxon>Trematoda</taxon>
        <taxon>Digenea</taxon>
        <taxon>Plagiorchiida</taxon>
        <taxon>Pronocephalata</taxon>
        <taxon>Paramphistomoidea</taxon>
        <taxon>Paramphistomidae</taxon>
        <taxon>Calicophoron</taxon>
    </lineage>
</organism>
<evidence type="ECO:0000256" key="8">
    <source>
        <dbReference type="ARBA" id="ARBA00023134"/>
    </source>
</evidence>
<keyword evidence="2 12" id="KW-0808">Transferase</keyword>
<dbReference type="PANTHER" id="PTHR12729:SF6">
    <property type="entry name" value="TRNA(HIS) GUANYLYLTRANSFERASE-RELATED"/>
    <property type="match status" value="1"/>
</dbReference>
<evidence type="ECO:0000256" key="3">
    <source>
        <dbReference type="ARBA" id="ARBA00022694"/>
    </source>
</evidence>
<dbReference type="InterPro" id="IPR007537">
    <property type="entry name" value="tRNAHis_GuaTrfase_Thg1"/>
</dbReference>
<evidence type="ECO:0000256" key="5">
    <source>
        <dbReference type="ARBA" id="ARBA00022723"/>
    </source>
</evidence>
<dbReference type="Pfam" id="PF04446">
    <property type="entry name" value="Thg1"/>
    <property type="match status" value="1"/>
</dbReference>
<keyword evidence="5 12" id="KW-0479">Metal-binding</keyword>
<dbReference type="EMBL" id="CAXLJL010000057">
    <property type="protein sequence ID" value="CAL5130078.1"/>
    <property type="molecule type" value="Genomic_DNA"/>
</dbReference>
<keyword evidence="6 12" id="KW-0547">Nucleotide-binding</keyword>
<dbReference type="GO" id="GO:0000287">
    <property type="term" value="F:magnesium ion binding"/>
    <property type="evidence" value="ECO:0007669"/>
    <property type="project" value="UniProtKB-UniRule"/>
</dbReference>
<feature type="domain" description="Thg1 C-terminal" evidence="16">
    <location>
        <begin position="176"/>
        <end position="256"/>
    </location>
</feature>
<dbReference type="AlphaFoldDB" id="A0AAV2T462"/>
<evidence type="ECO:0000313" key="18">
    <source>
        <dbReference type="Proteomes" id="UP001497525"/>
    </source>
</evidence>
<dbReference type="PANTHER" id="PTHR12729">
    <property type="entry name" value="TRNA(HIS) GUANYLYLTRANSFERASE-RELATED"/>
    <property type="match status" value="1"/>
</dbReference>
<reference evidence="17" key="1">
    <citation type="submission" date="2024-06" db="EMBL/GenBank/DDBJ databases">
        <authorList>
            <person name="Liu X."/>
            <person name="Lenzi L."/>
            <person name="Haldenby T S."/>
            <person name="Uol C."/>
        </authorList>
    </citation>
    <scope>NUCLEOTIDE SEQUENCE</scope>
</reference>
<evidence type="ECO:0000256" key="6">
    <source>
        <dbReference type="ARBA" id="ARBA00022741"/>
    </source>
</evidence>
<dbReference type="InterPro" id="IPR025845">
    <property type="entry name" value="Thg1_C_dom"/>
</dbReference>
<evidence type="ECO:0000256" key="7">
    <source>
        <dbReference type="ARBA" id="ARBA00022842"/>
    </source>
</evidence>
<comment type="function">
    <text evidence="10">Adds a GMP to the 5'-end of tRNA(His) after transcription and RNase P cleavage. This step is essential for proper recognition of the tRNA and for the fidelity of protein synthesis. Also functions as a guanyl-nucleotide exchange factor/GEF for the MFN1 and MFN2 mitofusins thereby regulating mitochondrial fusion. By regulating both mitochondrial dynamics and bioenergetic function, it contributes to cell survival following oxidative stress.</text>
</comment>
<feature type="binding site" evidence="13">
    <location>
        <begin position="113"/>
        <end position="114"/>
    </location>
    <ligand>
        <name>GTP</name>
        <dbReference type="ChEBI" id="CHEBI:37565"/>
    </ligand>
</feature>
<keyword evidence="4 12" id="KW-0548">Nucleotidyltransferase</keyword>
<comment type="catalytic activity">
    <reaction evidence="9 12">
        <text>a 5'-end ribonucleotide-tRNA(His) + GTP + ATP + H2O = a 5'-end phospho-guanosine-ribonucleotide-tRNA(His) + AMP + 2 diphosphate + H(+)</text>
        <dbReference type="Rhea" id="RHEA:54564"/>
        <dbReference type="Rhea" id="RHEA-COMP:14193"/>
        <dbReference type="Rhea" id="RHEA-COMP:14917"/>
        <dbReference type="ChEBI" id="CHEBI:15377"/>
        <dbReference type="ChEBI" id="CHEBI:15378"/>
        <dbReference type="ChEBI" id="CHEBI:30616"/>
        <dbReference type="ChEBI" id="CHEBI:33019"/>
        <dbReference type="ChEBI" id="CHEBI:37565"/>
        <dbReference type="ChEBI" id="CHEBI:138282"/>
        <dbReference type="ChEBI" id="CHEBI:141847"/>
        <dbReference type="ChEBI" id="CHEBI:456215"/>
        <dbReference type="EC" id="2.7.7.79"/>
    </reaction>
</comment>
<evidence type="ECO:0000256" key="13">
    <source>
        <dbReference type="PIRSR" id="PIRSR028980-1"/>
    </source>
</evidence>
<comment type="cofactor">
    <cofactor evidence="14">
        <name>Mg(2+)</name>
        <dbReference type="ChEBI" id="CHEBI:18420"/>
    </cofactor>
    <text evidence="14">Binds 2 magnesium ions per subunit.</text>
</comment>
<feature type="binding site" evidence="14">
    <location>
        <position position="67"/>
    </location>
    <ligand>
        <name>Mg(2+)</name>
        <dbReference type="ChEBI" id="CHEBI:18420"/>
        <label>1</label>
        <note>catalytic</note>
    </ligand>
</feature>
<dbReference type="InterPro" id="IPR024956">
    <property type="entry name" value="tRNAHis_GuaTrfase_cat"/>
</dbReference>
<protein>
    <recommendedName>
        <fullName evidence="12">tRNA(His) guanylyltransferase</fullName>
        <ecNumber evidence="12">2.7.7.79</ecNumber>
    </recommendedName>
    <alternativeName>
        <fullName evidence="12">tRNA-histidine guanylyltransferase</fullName>
    </alternativeName>
</protein>
<evidence type="ECO:0000259" key="15">
    <source>
        <dbReference type="Pfam" id="PF04446"/>
    </source>
</evidence>
<evidence type="ECO:0000256" key="14">
    <source>
        <dbReference type="PIRSR" id="PIRSR028980-2"/>
    </source>
</evidence>
<dbReference type="Pfam" id="PF14413">
    <property type="entry name" value="Thg1C"/>
    <property type="match status" value="1"/>
</dbReference>
<dbReference type="PIRSF" id="PIRSF028980">
    <property type="entry name" value="tRNAHis_guanylyltransferase"/>
    <property type="match status" value="1"/>
</dbReference>
<dbReference type="EC" id="2.7.7.79" evidence="12"/>
<proteinExistence type="inferred from homology"/>
<comment type="caution">
    <text evidence="17">The sequence shown here is derived from an EMBL/GenBank/DDBJ whole genome shotgun (WGS) entry which is preliminary data.</text>
</comment>
<sequence>MLGIFPTAVAQGTHELISTKSLCQNLFTSLQFAARRLSMAKSNYEYVRGFESVDRCLPHAWIVVRIDGQGFHKFAEKHGFRKPNDERALALSCKAAERVFQRHLDVVLAYGQSDEFSFVFRRSTEEFNRRASKLSSTVVSLFASSYVFEWPNFMPDVKLLYPPAFDSRVVLYPTNQTLRDYLSWRQVDCHINNLYNTCFWKLVQEDNLTTTEAEERLRGTVSSDKNELLFSRFGCNYNNEPELFRKGTVMFRQKKSIGRANIDIIKDTFWNEHPELLEPD</sequence>
<evidence type="ECO:0000256" key="12">
    <source>
        <dbReference type="PIRNR" id="PIRNR028980"/>
    </source>
</evidence>
<dbReference type="GO" id="GO:0005525">
    <property type="term" value="F:GTP binding"/>
    <property type="evidence" value="ECO:0007669"/>
    <property type="project" value="UniProtKB-UniRule"/>
</dbReference>
<feature type="binding site" evidence="13">
    <location>
        <begin position="67"/>
        <end position="72"/>
    </location>
    <ligand>
        <name>GTP</name>
        <dbReference type="ChEBI" id="CHEBI:37565"/>
    </ligand>
</feature>
<dbReference type="GO" id="GO:0006400">
    <property type="term" value="P:tRNA modification"/>
    <property type="evidence" value="ECO:0007669"/>
    <property type="project" value="UniProtKB-UniRule"/>
</dbReference>
<dbReference type="InterPro" id="IPR038469">
    <property type="entry name" value="tRNAHis_GuaTrfase_Thg1_sf"/>
</dbReference>
<evidence type="ECO:0000256" key="9">
    <source>
        <dbReference type="ARBA" id="ARBA00047281"/>
    </source>
</evidence>
<evidence type="ECO:0000256" key="10">
    <source>
        <dbReference type="ARBA" id="ARBA00058346"/>
    </source>
</evidence>
<evidence type="ECO:0000256" key="4">
    <source>
        <dbReference type="ARBA" id="ARBA00022695"/>
    </source>
</evidence>
<keyword evidence="8 12" id="KW-0342">GTP-binding</keyword>
<dbReference type="Proteomes" id="UP001497525">
    <property type="component" value="Unassembled WGS sequence"/>
</dbReference>
<gene>
    <name evidence="17" type="ORF">CDAUBV1_LOCUS1517</name>
</gene>
<name>A0AAV2T462_CALDB</name>
<feature type="binding site" evidence="14">
    <location>
        <position position="114"/>
    </location>
    <ligand>
        <name>Mg(2+)</name>
        <dbReference type="ChEBI" id="CHEBI:18420"/>
        <label>2</label>
        <note>catalytic</note>
    </ligand>
</feature>
<keyword evidence="7 12" id="KW-0460">Magnesium</keyword>
<comment type="similarity">
    <text evidence="1 12">Belongs to the tRNA(His) guanylyltransferase family.</text>
</comment>
<evidence type="ECO:0000313" key="17">
    <source>
        <dbReference type="EMBL" id="CAL5130078.1"/>
    </source>
</evidence>
<evidence type="ECO:0000256" key="1">
    <source>
        <dbReference type="ARBA" id="ARBA00010113"/>
    </source>
</evidence>
<feature type="binding site" evidence="14">
    <location>
        <position position="68"/>
    </location>
    <ligand>
        <name>Mg(2+)</name>
        <dbReference type="ChEBI" id="CHEBI:18420"/>
        <label>1</label>
        <note>catalytic</note>
    </ligand>
</feature>
<evidence type="ECO:0000256" key="11">
    <source>
        <dbReference type="ARBA" id="ARBA00065710"/>
    </source>
</evidence>
<feature type="domain" description="tRNAHis guanylyltransferase catalytic" evidence="15">
    <location>
        <begin position="44"/>
        <end position="173"/>
    </location>
</feature>
<evidence type="ECO:0000256" key="2">
    <source>
        <dbReference type="ARBA" id="ARBA00022679"/>
    </source>
</evidence>
<dbReference type="Gene3D" id="3.30.70.3000">
    <property type="match status" value="1"/>
</dbReference>
<dbReference type="GO" id="GO:0008193">
    <property type="term" value="F:tRNA guanylyltransferase activity"/>
    <property type="evidence" value="ECO:0007669"/>
    <property type="project" value="UniProtKB-UniRule"/>
</dbReference>
<comment type="subunit">
    <text evidence="11">Homotetramer. Interacts with MFN1 and MFN2; functions as a guanyl-nucleotide exchange factor/GEF for MFN2 and also probably MFN1.</text>
</comment>
<accession>A0AAV2T462</accession>
<feature type="binding site" evidence="14">
    <location>
        <position position="67"/>
    </location>
    <ligand>
        <name>Mg(2+)</name>
        <dbReference type="ChEBI" id="CHEBI:18420"/>
        <label>2</label>
        <note>catalytic</note>
    </ligand>
</feature>
<dbReference type="FunFam" id="3.30.70.3000:FF:000001">
    <property type="entry name" value="tRNA(His) guanylyltransferase"/>
    <property type="match status" value="1"/>
</dbReference>
<keyword evidence="3 12" id="KW-0819">tRNA processing</keyword>